<organism evidence="1">
    <name type="scientific">bioreactor metagenome</name>
    <dbReference type="NCBI Taxonomy" id="1076179"/>
    <lineage>
        <taxon>unclassified sequences</taxon>
        <taxon>metagenomes</taxon>
        <taxon>ecological metagenomes</taxon>
    </lineage>
</organism>
<evidence type="ECO:0008006" key="2">
    <source>
        <dbReference type="Google" id="ProtNLM"/>
    </source>
</evidence>
<gene>
    <name evidence="1" type="ORF">SDC9_168661</name>
</gene>
<protein>
    <recommendedName>
        <fullName evidence="2">ArsR family transcriptional regulator</fullName>
    </recommendedName>
</protein>
<name>A0A645G5P0_9ZZZZ</name>
<dbReference type="EMBL" id="VSSQ01069241">
    <property type="protein sequence ID" value="MPN21282.1"/>
    <property type="molecule type" value="Genomic_DNA"/>
</dbReference>
<evidence type="ECO:0000313" key="1">
    <source>
        <dbReference type="EMBL" id="MPN21282.1"/>
    </source>
</evidence>
<accession>A0A645G5P0</accession>
<sequence length="61" mass="6796">MKMEKQLTGRKCYDHLGGKLGAALFEFMVANEWICLDEGKSTVYVVTPKGEQAFNSIGLKI</sequence>
<comment type="caution">
    <text evidence="1">The sequence shown here is derived from an EMBL/GenBank/DDBJ whole genome shotgun (WGS) entry which is preliminary data.</text>
</comment>
<dbReference type="AlphaFoldDB" id="A0A645G5P0"/>
<proteinExistence type="predicted"/>
<reference evidence="1" key="1">
    <citation type="submission" date="2019-08" db="EMBL/GenBank/DDBJ databases">
        <authorList>
            <person name="Kucharzyk K."/>
            <person name="Murdoch R.W."/>
            <person name="Higgins S."/>
            <person name="Loffler F."/>
        </authorList>
    </citation>
    <scope>NUCLEOTIDE SEQUENCE</scope>
</reference>